<reference evidence="1" key="1">
    <citation type="submission" date="2018-05" db="EMBL/GenBank/DDBJ databases">
        <authorList>
            <person name="Lanie J.A."/>
            <person name="Ng W.-L."/>
            <person name="Kazmierczak K.M."/>
            <person name="Andrzejewski T.M."/>
            <person name="Davidsen T.M."/>
            <person name="Wayne K.J."/>
            <person name="Tettelin H."/>
            <person name="Glass J.I."/>
            <person name="Rusch D."/>
            <person name="Podicherti R."/>
            <person name="Tsui H.-C.T."/>
            <person name="Winkler M.E."/>
        </authorList>
    </citation>
    <scope>NUCLEOTIDE SEQUENCE</scope>
</reference>
<gene>
    <name evidence="1" type="ORF">METZ01_LOCUS249572</name>
</gene>
<organism evidence="1">
    <name type="scientific">marine metagenome</name>
    <dbReference type="NCBI Taxonomy" id="408172"/>
    <lineage>
        <taxon>unclassified sequences</taxon>
        <taxon>metagenomes</taxon>
        <taxon>ecological metagenomes</taxon>
    </lineage>
</organism>
<feature type="non-terminal residue" evidence="1">
    <location>
        <position position="24"/>
    </location>
</feature>
<proteinExistence type="predicted"/>
<accession>A0A382IB12</accession>
<name>A0A382IB12_9ZZZZ</name>
<evidence type="ECO:0000313" key="1">
    <source>
        <dbReference type="EMBL" id="SVB96718.1"/>
    </source>
</evidence>
<dbReference type="EMBL" id="UINC01066233">
    <property type="protein sequence ID" value="SVB96718.1"/>
    <property type="molecule type" value="Genomic_DNA"/>
</dbReference>
<dbReference type="AlphaFoldDB" id="A0A382IB12"/>
<protein>
    <submittedName>
        <fullName evidence="1">Uncharacterized protein</fullName>
    </submittedName>
</protein>
<sequence length="24" mass="2667">MATKGTSLNCQAGWPCYSVKSDYR</sequence>